<dbReference type="InterPro" id="IPR003598">
    <property type="entry name" value="Ig_sub2"/>
</dbReference>
<evidence type="ECO:0000259" key="4">
    <source>
        <dbReference type="PROSITE" id="PS51670"/>
    </source>
</evidence>
<name>C3Z5L3_BRAFL</name>
<dbReference type="Gene3D" id="2.60.40.10">
    <property type="entry name" value="Immunoglobulins"/>
    <property type="match status" value="1"/>
</dbReference>
<dbReference type="PANTHER" id="PTHR10075">
    <property type="entry name" value="BASIGIN RELATED"/>
    <property type="match status" value="1"/>
</dbReference>
<dbReference type="InterPro" id="IPR013783">
    <property type="entry name" value="Ig-like_fold"/>
</dbReference>
<dbReference type="GO" id="GO:0008237">
    <property type="term" value="F:metallopeptidase activity"/>
    <property type="evidence" value="ECO:0007669"/>
    <property type="project" value="InterPro"/>
</dbReference>
<dbReference type="PANTHER" id="PTHR10075:SF100">
    <property type="entry name" value="FASCICLIN-2"/>
    <property type="match status" value="1"/>
</dbReference>
<reference evidence="5" key="1">
    <citation type="journal article" date="2008" name="Nature">
        <title>The amphioxus genome and the evolution of the chordate karyotype.</title>
        <authorList>
            <consortium name="US DOE Joint Genome Institute (JGI-PGF)"/>
            <person name="Putnam N.H."/>
            <person name="Butts T."/>
            <person name="Ferrier D.E.K."/>
            <person name="Furlong R.F."/>
            <person name="Hellsten U."/>
            <person name="Kawashima T."/>
            <person name="Robinson-Rechavi M."/>
            <person name="Shoguchi E."/>
            <person name="Terry A."/>
            <person name="Yu J.-K."/>
            <person name="Benito-Gutierrez E.L."/>
            <person name="Dubchak I."/>
            <person name="Garcia-Fernandez J."/>
            <person name="Gibson-Brown J.J."/>
            <person name="Grigoriev I.V."/>
            <person name="Horton A.C."/>
            <person name="de Jong P.J."/>
            <person name="Jurka J."/>
            <person name="Kapitonov V.V."/>
            <person name="Kohara Y."/>
            <person name="Kuroki Y."/>
            <person name="Lindquist E."/>
            <person name="Lucas S."/>
            <person name="Osoegawa K."/>
            <person name="Pennacchio L.A."/>
            <person name="Salamov A.A."/>
            <person name="Satou Y."/>
            <person name="Sauka-Spengler T."/>
            <person name="Schmutz J."/>
            <person name="Shin-I T."/>
            <person name="Toyoda A."/>
            <person name="Bronner-Fraser M."/>
            <person name="Fujiyama A."/>
            <person name="Holland L.Z."/>
            <person name="Holland P.W.H."/>
            <person name="Satoh N."/>
            <person name="Rokhsar D.S."/>
        </authorList>
    </citation>
    <scope>NUCLEOTIDE SEQUENCE [LARGE SCALE GENOMIC DNA]</scope>
    <source>
        <strain evidence="5">S238N-H82</strain>
        <tissue evidence="5">Testes</tissue>
    </source>
</reference>
<dbReference type="AlphaFoldDB" id="C3Z5L3"/>
<evidence type="ECO:0008006" key="6">
    <source>
        <dbReference type="Google" id="ProtNLM"/>
    </source>
</evidence>
<evidence type="ECO:0000313" key="5">
    <source>
        <dbReference type="EMBL" id="EEN52126.1"/>
    </source>
</evidence>
<dbReference type="SMART" id="SM00409">
    <property type="entry name" value="IG"/>
    <property type="match status" value="1"/>
</dbReference>
<dbReference type="InterPro" id="IPR003599">
    <property type="entry name" value="Ig_sub"/>
</dbReference>
<dbReference type="PROSITE" id="PS50835">
    <property type="entry name" value="IG_LIKE"/>
    <property type="match status" value="1"/>
</dbReference>
<dbReference type="Gene3D" id="1.10.10.1940">
    <property type="match status" value="1"/>
</dbReference>
<dbReference type="EMBL" id="GG666583">
    <property type="protein sequence ID" value="EEN52126.1"/>
    <property type="molecule type" value="Genomic_DNA"/>
</dbReference>
<comment type="caution">
    <text evidence="2">Lacks conserved residue(s) required for the propagation of feature annotation.</text>
</comment>
<evidence type="ECO:0000256" key="2">
    <source>
        <dbReference type="PROSITE-ProRule" id="PRU01005"/>
    </source>
</evidence>
<dbReference type="InterPro" id="IPR036179">
    <property type="entry name" value="Ig-like_dom_sf"/>
</dbReference>
<dbReference type="InterPro" id="IPR003582">
    <property type="entry name" value="ShKT_dom"/>
</dbReference>
<dbReference type="InterPro" id="IPR024079">
    <property type="entry name" value="MetalloPept_cat_dom_sf"/>
</dbReference>
<dbReference type="InterPro" id="IPR007110">
    <property type="entry name" value="Ig-like_dom"/>
</dbReference>
<keyword evidence="2" id="KW-1015">Disulfide bond</keyword>
<dbReference type="Gene3D" id="3.40.390.10">
    <property type="entry name" value="Collagenase (Catalytic Domain)"/>
    <property type="match status" value="1"/>
</dbReference>
<dbReference type="eggNOG" id="ENOG502RZCN">
    <property type="taxonomic scope" value="Eukaryota"/>
</dbReference>
<sequence>MLRPTRLVDEGEQVTLLCLSDGSPSPRFTWTRGNGVALPPAAVVDPATGTLVIGRVRPEDDGEYTCTAEDGVDVVSSSVSFDACPNITDCSDTNRYCPSWAQNGECENNPGWMNSNCPLSCGVCHPDLPADCLTTKRGRAWDTWECTNVTSVPEEVRTKLQLDTFYQKYLHAYGIPILGSSILPDDALRRCCYDVLFMLADRRDLRDSYFNVYGRAAIMAESEVTLDIPEHSHMDESFNTRARGLGGTVSYPVSTGAEENVLCYQSDSLRVEDIFMHEFAHGVHNMAAKIVIPDFDDRLGAAYQDALANGRFANTYADDTVFEYWAEGVQSYFNVNHESDPPDGIHNYVNTREELRGYDPALYNLIQEIFPCGNHVVDRCVKDYDASEIKVDCKNGLVRTTIDGSTIFE</sequence>
<feature type="domain" description="ShKT" evidence="4">
    <location>
        <begin position="90"/>
        <end position="124"/>
    </location>
</feature>
<evidence type="ECO:0000256" key="1">
    <source>
        <dbReference type="ARBA" id="ARBA00023319"/>
    </source>
</evidence>
<dbReference type="SUPFAM" id="SSF55486">
    <property type="entry name" value="Metalloproteases ('zincins'), catalytic domain"/>
    <property type="match status" value="1"/>
</dbReference>
<dbReference type="PROSITE" id="PS51670">
    <property type="entry name" value="SHKT"/>
    <property type="match status" value="1"/>
</dbReference>
<protein>
    <recommendedName>
        <fullName evidence="6">ShKT domain-containing protein</fullName>
    </recommendedName>
</protein>
<dbReference type="Pfam" id="PF13927">
    <property type="entry name" value="Ig_3"/>
    <property type="match status" value="1"/>
</dbReference>
<feature type="domain" description="Ig-like" evidence="3">
    <location>
        <begin position="1"/>
        <end position="82"/>
    </location>
</feature>
<dbReference type="SUPFAM" id="SSF48726">
    <property type="entry name" value="Immunoglobulin"/>
    <property type="match status" value="1"/>
</dbReference>
<evidence type="ECO:0000259" key="3">
    <source>
        <dbReference type="PROSITE" id="PS50835"/>
    </source>
</evidence>
<keyword evidence="1" id="KW-0393">Immunoglobulin domain</keyword>
<dbReference type="SMART" id="SM00408">
    <property type="entry name" value="IGc2"/>
    <property type="match status" value="1"/>
</dbReference>
<feature type="disulfide bond" evidence="2">
    <location>
        <begin position="90"/>
        <end position="124"/>
    </location>
</feature>
<proteinExistence type="predicted"/>
<gene>
    <name evidence="5" type="ORF">BRAFLDRAFT_66157</name>
</gene>
<organism>
    <name type="scientific">Branchiostoma floridae</name>
    <name type="common">Florida lancelet</name>
    <name type="synonym">Amphioxus</name>
    <dbReference type="NCBI Taxonomy" id="7739"/>
    <lineage>
        <taxon>Eukaryota</taxon>
        <taxon>Metazoa</taxon>
        <taxon>Chordata</taxon>
        <taxon>Cephalochordata</taxon>
        <taxon>Leptocardii</taxon>
        <taxon>Amphioxiformes</taxon>
        <taxon>Branchiostomatidae</taxon>
        <taxon>Branchiostoma</taxon>
    </lineage>
</organism>
<dbReference type="SMART" id="SM00254">
    <property type="entry name" value="ShKT"/>
    <property type="match status" value="1"/>
</dbReference>
<dbReference type="InParanoid" id="C3Z5L3"/>
<accession>C3Z5L3</accession>
<dbReference type="Pfam" id="PF01549">
    <property type="entry name" value="ShK"/>
    <property type="match status" value="1"/>
</dbReference>